<dbReference type="Proteomes" id="UP000295794">
    <property type="component" value="Unassembled WGS sequence"/>
</dbReference>
<sequence>MGIKRLNHAVLYVSDVAQSSAFYKDTLGFKFKPSDSPDKAVFSQAAESDNDHDLALFSKNLGQQRAGVFRSRYEAADPSEPPAGLYHLAWEVDTLSELSRIRDLLQAQGRLGLEEDHGVHKSIYGHDPDGLLFEVAWFVPPHLLTEEDKSQTSRTLDLEKERQRFAEIA</sequence>
<evidence type="ECO:0000313" key="5">
    <source>
        <dbReference type="Proteomes" id="UP000295794"/>
    </source>
</evidence>
<dbReference type="CDD" id="cd06587">
    <property type="entry name" value="VOC"/>
    <property type="match status" value="1"/>
</dbReference>
<feature type="domain" description="VOC" evidence="1">
    <location>
        <begin position="5"/>
        <end position="138"/>
    </location>
</feature>
<dbReference type="PANTHER" id="PTHR21366:SF14">
    <property type="entry name" value="GLYOXALASE DOMAIN-CONTAINING PROTEIN 5"/>
    <property type="match status" value="1"/>
</dbReference>
<evidence type="ECO:0000313" key="2">
    <source>
        <dbReference type="EMBL" id="STQ89848.1"/>
    </source>
</evidence>
<evidence type="ECO:0000313" key="4">
    <source>
        <dbReference type="Proteomes" id="UP000255108"/>
    </source>
</evidence>
<reference evidence="3 5" key="2">
    <citation type="submission" date="2019-03" db="EMBL/GenBank/DDBJ databases">
        <title>Genomic Encyclopedia of Type Strains, Phase IV (KMG-IV): sequencing the most valuable type-strain genomes for metagenomic binning, comparative biology and taxonomic classification.</title>
        <authorList>
            <person name="Goeker M."/>
        </authorList>
    </citation>
    <scope>NUCLEOTIDE SEQUENCE [LARGE SCALE GENOMIC DNA]</scope>
    <source>
        <strain evidence="3 5">DSM 3764</strain>
    </source>
</reference>
<dbReference type="Proteomes" id="UP000255108">
    <property type="component" value="Unassembled WGS sequence"/>
</dbReference>
<dbReference type="InterPro" id="IPR004360">
    <property type="entry name" value="Glyas_Fos-R_dOase_dom"/>
</dbReference>
<dbReference type="InterPro" id="IPR029068">
    <property type="entry name" value="Glyas_Bleomycin-R_OHBP_Dase"/>
</dbReference>
<dbReference type="EMBL" id="UGHR01000001">
    <property type="protein sequence ID" value="STQ89848.1"/>
    <property type="molecule type" value="Genomic_DNA"/>
</dbReference>
<dbReference type="OrthoDB" id="9797663at2"/>
<keyword evidence="2" id="KW-0456">Lyase</keyword>
<keyword evidence="5" id="KW-1185">Reference proteome</keyword>
<accession>A0A377Q512</accession>
<dbReference type="PROSITE" id="PS51819">
    <property type="entry name" value="VOC"/>
    <property type="match status" value="1"/>
</dbReference>
<protein>
    <submittedName>
        <fullName evidence="3">Catechol 2,3-dioxygenase-like lactoylglutathione lyase family enzyme</fullName>
    </submittedName>
    <submittedName>
        <fullName evidence="2">Putative lyase</fullName>
    </submittedName>
</protein>
<proteinExistence type="predicted"/>
<dbReference type="Pfam" id="PF00903">
    <property type="entry name" value="Glyoxalase"/>
    <property type="match status" value="1"/>
</dbReference>
<dbReference type="AlphaFoldDB" id="A0A377Q512"/>
<dbReference type="GO" id="GO:0016829">
    <property type="term" value="F:lyase activity"/>
    <property type="evidence" value="ECO:0007669"/>
    <property type="project" value="UniProtKB-KW"/>
</dbReference>
<evidence type="ECO:0000313" key="3">
    <source>
        <dbReference type="EMBL" id="TCU82666.1"/>
    </source>
</evidence>
<dbReference type="PANTHER" id="PTHR21366">
    <property type="entry name" value="GLYOXALASE FAMILY PROTEIN"/>
    <property type="match status" value="1"/>
</dbReference>
<dbReference type="SUPFAM" id="SSF54593">
    <property type="entry name" value="Glyoxalase/Bleomycin resistance protein/Dihydroxybiphenyl dioxygenase"/>
    <property type="match status" value="1"/>
</dbReference>
<dbReference type="EMBL" id="SMBT01000014">
    <property type="protein sequence ID" value="TCU82666.1"/>
    <property type="molecule type" value="Genomic_DNA"/>
</dbReference>
<name>A0A377Q512_9NEIS</name>
<dbReference type="RefSeq" id="WP_115226251.1">
    <property type="nucleotide sequence ID" value="NZ_CAWOLO010000014.1"/>
</dbReference>
<reference evidence="2 4" key="1">
    <citation type="submission" date="2018-06" db="EMBL/GenBank/DDBJ databases">
        <authorList>
            <consortium name="Pathogen Informatics"/>
            <person name="Doyle S."/>
        </authorList>
    </citation>
    <scope>NUCLEOTIDE SEQUENCE [LARGE SCALE GENOMIC DNA]</scope>
    <source>
        <strain evidence="2 4">NCTC11159</strain>
    </source>
</reference>
<organism evidence="2 4">
    <name type="scientific">Iodobacter fluviatilis</name>
    <dbReference type="NCBI Taxonomy" id="537"/>
    <lineage>
        <taxon>Bacteria</taxon>
        <taxon>Pseudomonadati</taxon>
        <taxon>Pseudomonadota</taxon>
        <taxon>Betaproteobacteria</taxon>
        <taxon>Neisseriales</taxon>
        <taxon>Chitinibacteraceae</taxon>
        <taxon>Iodobacter</taxon>
    </lineage>
</organism>
<dbReference type="InterPro" id="IPR037523">
    <property type="entry name" value="VOC_core"/>
</dbReference>
<evidence type="ECO:0000259" key="1">
    <source>
        <dbReference type="PROSITE" id="PS51819"/>
    </source>
</evidence>
<dbReference type="Gene3D" id="3.10.180.10">
    <property type="entry name" value="2,3-Dihydroxybiphenyl 1,2-Dioxygenase, domain 1"/>
    <property type="match status" value="1"/>
</dbReference>
<dbReference type="InterPro" id="IPR050383">
    <property type="entry name" value="GlyoxalaseI/FosfomycinResist"/>
</dbReference>
<gene>
    <name evidence="3" type="ORF">EV682_11438</name>
    <name evidence="2" type="ORF">NCTC11159_00899</name>
</gene>